<gene>
    <name evidence="15" type="ORF">ACIKP9_01795</name>
</gene>
<dbReference type="InterPro" id="IPR050924">
    <property type="entry name" value="Peroxiredoxin_BCP/PrxQ"/>
</dbReference>
<evidence type="ECO:0000256" key="1">
    <source>
        <dbReference type="ARBA" id="ARBA00003330"/>
    </source>
</evidence>
<dbReference type="PANTHER" id="PTHR42801:SF4">
    <property type="entry name" value="AHPC_TSA FAMILY PROTEIN"/>
    <property type="match status" value="1"/>
</dbReference>
<evidence type="ECO:0000256" key="6">
    <source>
        <dbReference type="ARBA" id="ARBA00023002"/>
    </source>
</evidence>
<keyword evidence="5" id="KW-0049">Antioxidant</keyword>
<evidence type="ECO:0000256" key="5">
    <source>
        <dbReference type="ARBA" id="ARBA00022862"/>
    </source>
</evidence>
<evidence type="ECO:0000313" key="16">
    <source>
        <dbReference type="Proteomes" id="UP001617669"/>
    </source>
</evidence>
<dbReference type="Gene3D" id="3.40.30.10">
    <property type="entry name" value="Glutaredoxin"/>
    <property type="match status" value="1"/>
</dbReference>
<dbReference type="PROSITE" id="PS51352">
    <property type="entry name" value="THIOREDOXIN_2"/>
    <property type="match status" value="1"/>
</dbReference>
<keyword evidence="4 15" id="KW-0575">Peroxidase</keyword>
<dbReference type="Proteomes" id="UP001617669">
    <property type="component" value="Unassembled WGS sequence"/>
</dbReference>
<evidence type="ECO:0000256" key="7">
    <source>
        <dbReference type="ARBA" id="ARBA00023157"/>
    </source>
</evidence>
<comment type="function">
    <text evidence="1">Thiol-specific peroxidase that catalyzes the reduction of hydrogen peroxide and organic hydroperoxides to water and alcohols, respectively. Plays a role in cell protection against oxidative stress by detoxifying peroxides and as sensor of hydrogen peroxide-mediated signaling events.</text>
</comment>
<evidence type="ECO:0000259" key="14">
    <source>
        <dbReference type="PROSITE" id="PS51352"/>
    </source>
</evidence>
<keyword evidence="6 15" id="KW-0560">Oxidoreductase</keyword>
<evidence type="ECO:0000313" key="15">
    <source>
        <dbReference type="EMBL" id="MFJ5444955.1"/>
    </source>
</evidence>
<dbReference type="InterPro" id="IPR036249">
    <property type="entry name" value="Thioredoxin-like_sf"/>
</dbReference>
<dbReference type="EMBL" id="JBIWXY010000001">
    <property type="protein sequence ID" value="MFJ5444955.1"/>
    <property type="molecule type" value="Genomic_DNA"/>
</dbReference>
<evidence type="ECO:0000256" key="3">
    <source>
        <dbReference type="ARBA" id="ARBA00013017"/>
    </source>
</evidence>
<feature type="chain" id="PRO_5047149586" description="thioredoxin-dependent peroxiredoxin" evidence="13">
    <location>
        <begin position="25"/>
        <end position="179"/>
    </location>
</feature>
<evidence type="ECO:0000256" key="11">
    <source>
        <dbReference type="ARBA" id="ARBA00042639"/>
    </source>
</evidence>
<keyword evidence="16" id="KW-1185">Reference proteome</keyword>
<dbReference type="CDD" id="cd03017">
    <property type="entry name" value="PRX_BCP"/>
    <property type="match status" value="1"/>
</dbReference>
<protein>
    <recommendedName>
        <fullName evidence="3">thioredoxin-dependent peroxiredoxin</fullName>
        <ecNumber evidence="3">1.11.1.24</ecNumber>
    </recommendedName>
    <alternativeName>
        <fullName evidence="9">Thioredoxin peroxidase</fullName>
    </alternativeName>
    <alternativeName>
        <fullName evidence="11">Thioredoxin-dependent peroxiredoxin Bcp</fullName>
    </alternativeName>
</protein>
<comment type="caution">
    <text evidence="15">The sequence shown here is derived from an EMBL/GenBank/DDBJ whole genome shotgun (WGS) entry which is preliminary data.</text>
</comment>
<dbReference type="Pfam" id="PF00578">
    <property type="entry name" value="AhpC-TSA"/>
    <property type="match status" value="1"/>
</dbReference>
<comment type="subunit">
    <text evidence="2">Monomer.</text>
</comment>
<feature type="signal peptide" evidence="13">
    <location>
        <begin position="1"/>
        <end position="24"/>
    </location>
</feature>
<dbReference type="InterPro" id="IPR000866">
    <property type="entry name" value="AhpC/TSA"/>
</dbReference>
<keyword evidence="8" id="KW-0676">Redox-active center</keyword>
<sequence>MLKIFSVVMILGLIALIAFRSVHAASTPKPGSPAPSFHLPDAKKEQHRLTDYAGQWLVLYFYPKDDTPGCTKEACSFRDDLFQLEKLGAKVVGISVDDSDSHAKFAEKYNLPFPLLSDIDGKVADSYGALTNLGIIKIAKRYTFLIDPKGNIAKAYLSVDTSRHSQEIIDDLKQLKASQ</sequence>
<keyword evidence="7" id="KW-1015">Disulfide bond</keyword>
<dbReference type="EC" id="1.11.1.24" evidence="3"/>
<dbReference type="InterPro" id="IPR024706">
    <property type="entry name" value="Peroxiredoxin_AhpC-typ"/>
</dbReference>
<comment type="similarity">
    <text evidence="10">Belongs to the peroxiredoxin family. BCP/PrxQ subfamily.</text>
</comment>
<evidence type="ECO:0000256" key="13">
    <source>
        <dbReference type="SAM" id="SignalP"/>
    </source>
</evidence>
<reference evidence="15 16" key="1">
    <citation type="submission" date="2024-11" db="EMBL/GenBank/DDBJ databases">
        <authorList>
            <person name="Kaparullina E.N."/>
            <person name="Delegan Y.A."/>
            <person name="Doronina N.V."/>
        </authorList>
    </citation>
    <scope>NUCLEOTIDE SEQUENCE [LARGE SCALE GENOMIC DNA]</scope>
    <source>
        <strain evidence="15 16">7sh_L</strain>
    </source>
</reference>
<feature type="domain" description="Thioredoxin" evidence="14">
    <location>
        <begin position="28"/>
        <end position="177"/>
    </location>
</feature>
<evidence type="ECO:0000256" key="9">
    <source>
        <dbReference type="ARBA" id="ARBA00032824"/>
    </source>
</evidence>
<proteinExistence type="inferred from homology"/>
<dbReference type="GO" id="GO:0140824">
    <property type="term" value="F:thioredoxin-dependent peroxiredoxin activity"/>
    <property type="evidence" value="ECO:0007669"/>
    <property type="project" value="UniProtKB-EC"/>
</dbReference>
<accession>A0ABW8GHW5</accession>
<keyword evidence="13" id="KW-0732">Signal</keyword>
<dbReference type="InterPro" id="IPR013766">
    <property type="entry name" value="Thioredoxin_domain"/>
</dbReference>
<evidence type="ECO:0000256" key="8">
    <source>
        <dbReference type="ARBA" id="ARBA00023284"/>
    </source>
</evidence>
<dbReference type="SUPFAM" id="SSF52833">
    <property type="entry name" value="Thioredoxin-like"/>
    <property type="match status" value="1"/>
</dbReference>
<dbReference type="RefSeq" id="WP_230346953.1">
    <property type="nucleotide sequence ID" value="NZ_JBIWXY010000001.1"/>
</dbReference>
<organism evidence="15 16">
    <name type="scientific">Methylobacillus methanolivorans</name>
    <dbReference type="NCBI Taxonomy" id="1848927"/>
    <lineage>
        <taxon>Bacteria</taxon>
        <taxon>Pseudomonadati</taxon>
        <taxon>Pseudomonadota</taxon>
        <taxon>Betaproteobacteria</taxon>
        <taxon>Nitrosomonadales</taxon>
        <taxon>Methylophilaceae</taxon>
        <taxon>Methylobacillus</taxon>
    </lineage>
</organism>
<evidence type="ECO:0000256" key="10">
    <source>
        <dbReference type="ARBA" id="ARBA00038489"/>
    </source>
</evidence>
<evidence type="ECO:0000256" key="12">
    <source>
        <dbReference type="ARBA" id="ARBA00049091"/>
    </source>
</evidence>
<name>A0ABW8GHW5_9PROT</name>
<comment type="catalytic activity">
    <reaction evidence="12">
        <text>a hydroperoxide + [thioredoxin]-dithiol = an alcohol + [thioredoxin]-disulfide + H2O</text>
        <dbReference type="Rhea" id="RHEA:62620"/>
        <dbReference type="Rhea" id="RHEA-COMP:10698"/>
        <dbReference type="Rhea" id="RHEA-COMP:10700"/>
        <dbReference type="ChEBI" id="CHEBI:15377"/>
        <dbReference type="ChEBI" id="CHEBI:29950"/>
        <dbReference type="ChEBI" id="CHEBI:30879"/>
        <dbReference type="ChEBI" id="CHEBI:35924"/>
        <dbReference type="ChEBI" id="CHEBI:50058"/>
        <dbReference type="EC" id="1.11.1.24"/>
    </reaction>
</comment>
<evidence type="ECO:0000256" key="4">
    <source>
        <dbReference type="ARBA" id="ARBA00022559"/>
    </source>
</evidence>
<dbReference type="PIRSF" id="PIRSF000239">
    <property type="entry name" value="AHPC"/>
    <property type="match status" value="1"/>
</dbReference>
<evidence type="ECO:0000256" key="2">
    <source>
        <dbReference type="ARBA" id="ARBA00011245"/>
    </source>
</evidence>
<dbReference type="PANTHER" id="PTHR42801">
    <property type="entry name" value="THIOREDOXIN-DEPENDENT PEROXIDE REDUCTASE"/>
    <property type="match status" value="1"/>
</dbReference>